<protein>
    <submittedName>
        <fullName evidence="2">Uncharacterized protein</fullName>
    </submittedName>
</protein>
<accession>A0A2H3EJC7</accession>
<dbReference type="AlphaFoldDB" id="A0A2H3EJC7"/>
<keyword evidence="3" id="KW-1185">Reference proteome</keyword>
<reference evidence="3" key="1">
    <citation type="journal article" date="2017" name="Nat. Ecol. Evol.">
        <title>Genome expansion and lineage-specific genetic innovations in the forest pathogenic fungi Armillaria.</title>
        <authorList>
            <person name="Sipos G."/>
            <person name="Prasanna A.N."/>
            <person name="Walter M.C."/>
            <person name="O'Connor E."/>
            <person name="Balint B."/>
            <person name="Krizsan K."/>
            <person name="Kiss B."/>
            <person name="Hess J."/>
            <person name="Varga T."/>
            <person name="Slot J."/>
            <person name="Riley R."/>
            <person name="Boka B."/>
            <person name="Rigling D."/>
            <person name="Barry K."/>
            <person name="Lee J."/>
            <person name="Mihaltcheva S."/>
            <person name="LaButti K."/>
            <person name="Lipzen A."/>
            <person name="Waldron R."/>
            <person name="Moloney N.M."/>
            <person name="Sperisen C."/>
            <person name="Kredics L."/>
            <person name="Vagvoelgyi C."/>
            <person name="Patrignani A."/>
            <person name="Fitzpatrick D."/>
            <person name="Nagy I."/>
            <person name="Doyle S."/>
            <person name="Anderson J.B."/>
            <person name="Grigoriev I.V."/>
            <person name="Gueldener U."/>
            <person name="Muensterkoetter M."/>
            <person name="Nagy L.G."/>
        </authorList>
    </citation>
    <scope>NUCLEOTIDE SEQUENCE [LARGE SCALE GENOMIC DNA]</scope>
    <source>
        <strain evidence="3">Ar21-2</strain>
    </source>
</reference>
<evidence type="ECO:0000256" key="1">
    <source>
        <dbReference type="SAM" id="MobiDB-lite"/>
    </source>
</evidence>
<evidence type="ECO:0000313" key="3">
    <source>
        <dbReference type="Proteomes" id="UP000217790"/>
    </source>
</evidence>
<dbReference type="InParanoid" id="A0A2H3EJC7"/>
<name>A0A2H3EJC7_ARMGA</name>
<dbReference type="Proteomes" id="UP000217790">
    <property type="component" value="Unassembled WGS sequence"/>
</dbReference>
<gene>
    <name evidence="2" type="ORF">ARMGADRAFT_1072591</name>
</gene>
<sequence>MLFYGLCYLRHNEADPELPNVISAIFDAGIEATNGKLGGSGKVGLVHGSGPLRRKFQFDCDPFNSWIKSALAMIRRWQQHLNPPPEDETSADLKPATDTVKFLTHDGLKVLWEKMLAMNGWPSADAAHFYQLKPKGTKRPSADEPQPVSKRQKSRHSSAAAPPRAADAETTSVGHGVDD</sequence>
<feature type="region of interest" description="Disordered" evidence="1">
    <location>
        <begin position="133"/>
        <end position="179"/>
    </location>
</feature>
<proteinExistence type="predicted"/>
<organism evidence="2 3">
    <name type="scientific">Armillaria gallica</name>
    <name type="common">Bulbous honey fungus</name>
    <name type="synonym">Armillaria bulbosa</name>
    <dbReference type="NCBI Taxonomy" id="47427"/>
    <lineage>
        <taxon>Eukaryota</taxon>
        <taxon>Fungi</taxon>
        <taxon>Dikarya</taxon>
        <taxon>Basidiomycota</taxon>
        <taxon>Agaricomycotina</taxon>
        <taxon>Agaricomycetes</taxon>
        <taxon>Agaricomycetidae</taxon>
        <taxon>Agaricales</taxon>
        <taxon>Marasmiineae</taxon>
        <taxon>Physalacriaceae</taxon>
        <taxon>Armillaria</taxon>
    </lineage>
</organism>
<evidence type="ECO:0000313" key="2">
    <source>
        <dbReference type="EMBL" id="PBL00214.1"/>
    </source>
</evidence>
<dbReference type="EMBL" id="KZ293646">
    <property type="protein sequence ID" value="PBL00214.1"/>
    <property type="molecule type" value="Genomic_DNA"/>
</dbReference>